<gene>
    <name evidence="6" type="ORF">Sant_3858</name>
</gene>
<dbReference type="Gene3D" id="3.20.20.30">
    <property type="entry name" value="Luciferase-like domain"/>
    <property type="match status" value="1"/>
</dbReference>
<protein>
    <submittedName>
        <fullName evidence="6">Alkanesulfonate monooxygenase</fullName>
    </submittedName>
</protein>
<dbReference type="PANTHER" id="PTHR42847">
    <property type="entry name" value="ALKANESULFONATE MONOOXYGENASE"/>
    <property type="match status" value="1"/>
</dbReference>
<dbReference type="GO" id="GO:0008726">
    <property type="term" value="F:alkanesulfonate monooxygenase activity"/>
    <property type="evidence" value="ECO:0007669"/>
    <property type="project" value="TreeGrafter"/>
</dbReference>
<dbReference type="CDD" id="cd01094">
    <property type="entry name" value="Alkanesulfonate_monoxygenase"/>
    <property type="match status" value="1"/>
</dbReference>
<evidence type="ECO:0000259" key="5">
    <source>
        <dbReference type="Pfam" id="PF00296"/>
    </source>
</evidence>
<name>W0I2Y0_9GAMM</name>
<evidence type="ECO:0000256" key="2">
    <source>
        <dbReference type="ARBA" id="ARBA00022643"/>
    </source>
</evidence>
<organism evidence="6 7">
    <name type="scientific">Sodalis praecaptivus</name>
    <dbReference type="NCBI Taxonomy" id="1239307"/>
    <lineage>
        <taxon>Bacteria</taxon>
        <taxon>Pseudomonadati</taxon>
        <taxon>Pseudomonadota</taxon>
        <taxon>Gammaproteobacteria</taxon>
        <taxon>Enterobacterales</taxon>
        <taxon>Bruguierivoracaceae</taxon>
        <taxon>Sodalis</taxon>
    </lineage>
</organism>
<dbReference type="InterPro" id="IPR011251">
    <property type="entry name" value="Luciferase-like_dom"/>
</dbReference>
<dbReference type="InterPro" id="IPR036661">
    <property type="entry name" value="Luciferase-like_sf"/>
</dbReference>
<dbReference type="PATRIC" id="fig|1239307.3.peg.4271"/>
<dbReference type="InterPro" id="IPR050172">
    <property type="entry name" value="SsuD_RutA_monooxygenase"/>
</dbReference>
<feature type="domain" description="Luciferase-like" evidence="5">
    <location>
        <begin position="15"/>
        <end position="329"/>
    </location>
</feature>
<keyword evidence="3" id="KW-0560">Oxidoreductase</keyword>
<evidence type="ECO:0000256" key="1">
    <source>
        <dbReference type="ARBA" id="ARBA00022630"/>
    </source>
</evidence>
<dbReference type="GO" id="GO:0046306">
    <property type="term" value="P:alkanesulfonate catabolic process"/>
    <property type="evidence" value="ECO:0007669"/>
    <property type="project" value="TreeGrafter"/>
</dbReference>
<keyword evidence="7" id="KW-1185">Reference proteome</keyword>
<reference evidence="6 7" key="1">
    <citation type="journal article" date="2014" name="Genome Biol. Evol.">
        <title>Genome degeneration and adaptation in a nascent stage of symbiosis.</title>
        <authorList>
            <person name="Oakeson K.F."/>
            <person name="Gil R."/>
            <person name="Clayton A.L."/>
            <person name="Dunn D.M."/>
            <person name="von Niederhausern A.C."/>
            <person name="Hamil C."/>
            <person name="Aoyagi A."/>
            <person name="Duval B."/>
            <person name="Baca A."/>
            <person name="Silva F.J."/>
            <person name="Vallier A."/>
            <person name="Jackson D.G."/>
            <person name="Latorre A."/>
            <person name="Weiss R.B."/>
            <person name="Heddi A."/>
            <person name="Moya A."/>
            <person name="Dale C."/>
        </authorList>
    </citation>
    <scope>NUCLEOTIDE SEQUENCE [LARGE SCALE GENOMIC DNA]</scope>
    <source>
        <strain evidence="6 7">HS1</strain>
    </source>
</reference>
<evidence type="ECO:0000256" key="4">
    <source>
        <dbReference type="ARBA" id="ARBA00023033"/>
    </source>
</evidence>
<evidence type="ECO:0000313" key="7">
    <source>
        <dbReference type="Proteomes" id="UP000019028"/>
    </source>
</evidence>
<dbReference type="RefSeq" id="WP_025423953.1">
    <property type="nucleotide sequence ID" value="NZ_CP006569.1"/>
</dbReference>
<dbReference type="HOGENOM" id="CLU_027853_1_4_6"/>
<dbReference type="OrthoDB" id="9814695at2"/>
<keyword evidence="4 6" id="KW-0503">Monooxygenase</keyword>
<dbReference type="EMBL" id="CP006569">
    <property type="protein sequence ID" value="AHF78830.1"/>
    <property type="molecule type" value="Genomic_DNA"/>
</dbReference>
<accession>W0I2Y0</accession>
<dbReference type="PANTHER" id="PTHR42847:SF9">
    <property type="entry name" value="BLL6451 PROTEIN"/>
    <property type="match status" value="1"/>
</dbReference>
<evidence type="ECO:0000313" key="6">
    <source>
        <dbReference type="EMBL" id="AHF78830.1"/>
    </source>
</evidence>
<dbReference type="AlphaFoldDB" id="W0I2Y0"/>
<sequence>MAFNIIGHVPHNAFSEQPEARRAAEIDLPWISECARIHERAGFDSVLIGHDAWRPNAWLLAAHIAAQTERLGVCIAERPGTALPTYVARQAITLERLAGRGRVTLHVVTGGSEKDQRRDGDQIDYARRYDRCAEYLDIVRQTWRAAAPFDYQGDYFQLREAWSPAQPLAHGSIGLSFAGTSEEALDLSARYADLHMLWGEPLAETAQKIATLQQRAAAQGRQLQFSISQRAIVEDSEKLAWEKAEHLYQQALKQLGPKADQPADFKLDMQQSASARQLNELAARRDIYDERLWMKYARVLKVGGSTTALVGTAEQVAEAFLRYRQLGVSAWYLRGWDIAEDARRYGEQLIPLLRARVAAAEEALA</sequence>
<proteinExistence type="predicted"/>
<keyword evidence="2" id="KW-0288">FMN</keyword>
<dbReference type="Proteomes" id="UP000019028">
    <property type="component" value="Chromosome"/>
</dbReference>
<dbReference type="KEGG" id="sod:Sant_3858"/>
<keyword evidence="1" id="KW-0285">Flavoprotein</keyword>
<evidence type="ECO:0000256" key="3">
    <source>
        <dbReference type="ARBA" id="ARBA00023002"/>
    </source>
</evidence>
<dbReference type="Pfam" id="PF00296">
    <property type="entry name" value="Bac_luciferase"/>
    <property type="match status" value="1"/>
</dbReference>
<dbReference type="SUPFAM" id="SSF51679">
    <property type="entry name" value="Bacterial luciferase-like"/>
    <property type="match status" value="1"/>
</dbReference>